<proteinExistence type="predicted"/>
<keyword evidence="1" id="KW-0812">Transmembrane</keyword>
<dbReference type="EMBL" id="CAXHTA020000001">
    <property type="protein sequence ID" value="CAL5218635.1"/>
    <property type="molecule type" value="Genomic_DNA"/>
</dbReference>
<organism evidence="2 3">
    <name type="scientific">Coccomyxa viridis</name>
    <dbReference type="NCBI Taxonomy" id="1274662"/>
    <lineage>
        <taxon>Eukaryota</taxon>
        <taxon>Viridiplantae</taxon>
        <taxon>Chlorophyta</taxon>
        <taxon>core chlorophytes</taxon>
        <taxon>Trebouxiophyceae</taxon>
        <taxon>Trebouxiophyceae incertae sedis</taxon>
        <taxon>Coccomyxaceae</taxon>
        <taxon>Coccomyxa</taxon>
    </lineage>
</organism>
<evidence type="ECO:0000313" key="3">
    <source>
        <dbReference type="Proteomes" id="UP001497392"/>
    </source>
</evidence>
<sequence>MGRAYSKKMLDALFNQGDVGICSVLAVILAVWTIIIADGDPNFTIPSIAFLVDMCRLPHYIGAACRGIYPEEVIRCIVEGQGLPIPQERFRPISGCRRVRLKVRDVDEAVQEAPLVVVMRILDWGAFARRDAHNAPHRRELRKPFWGGWSALQAAVLCASQLAWKREKPHDESTLPLLKGKLYILKTDMYKLNYVLALLRNKDTAHSDASSSSS</sequence>
<keyword evidence="3" id="KW-1185">Reference proteome</keyword>
<protein>
    <submittedName>
        <fullName evidence="2">G336 protein</fullName>
    </submittedName>
</protein>
<keyword evidence="1" id="KW-0472">Membrane</keyword>
<feature type="transmembrane region" description="Helical" evidence="1">
    <location>
        <begin position="12"/>
        <end position="35"/>
    </location>
</feature>
<gene>
    <name evidence="2" type="primary">g336</name>
    <name evidence="2" type="ORF">VP750_LOCUS294</name>
</gene>
<accession>A0ABP1FFH5</accession>
<name>A0ABP1FFH5_9CHLO</name>
<comment type="caution">
    <text evidence="2">The sequence shown here is derived from an EMBL/GenBank/DDBJ whole genome shotgun (WGS) entry which is preliminary data.</text>
</comment>
<evidence type="ECO:0000256" key="1">
    <source>
        <dbReference type="SAM" id="Phobius"/>
    </source>
</evidence>
<dbReference type="Proteomes" id="UP001497392">
    <property type="component" value="Unassembled WGS sequence"/>
</dbReference>
<evidence type="ECO:0000313" key="2">
    <source>
        <dbReference type="EMBL" id="CAL5218635.1"/>
    </source>
</evidence>
<keyword evidence="1" id="KW-1133">Transmembrane helix</keyword>
<reference evidence="2 3" key="1">
    <citation type="submission" date="2024-06" db="EMBL/GenBank/DDBJ databases">
        <authorList>
            <person name="Kraege A."/>
            <person name="Thomma B."/>
        </authorList>
    </citation>
    <scope>NUCLEOTIDE SEQUENCE [LARGE SCALE GENOMIC DNA]</scope>
</reference>